<feature type="region of interest" description="Disordered" evidence="3">
    <location>
        <begin position="70"/>
        <end position="95"/>
    </location>
</feature>
<organism evidence="4 5">
    <name type="scientific">Rhodoferax ferrireducens</name>
    <dbReference type="NCBI Taxonomy" id="192843"/>
    <lineage>
        <taxon>Bacteria</taxon>
        <taxon>Pseudomonadati</taxon>
        <taxon>Pseudomonadota</taxon>
        <taxon>Betaproteobacteria</taxon>
        <taxon>Burkholderiales</taxon>
        <taxon>Comamonadaceae</taxon>
        <taxon>Rhodoferax</taxon>
    </lineage>
</organism>
<accession>A0A1W9KZM4</accession>
<name>A0A1W9KZM4_9BURK</name>
<protein>
    <recommendedName>
        <fullName evidence="2">Antitoxin</fullName>
    </recommendedName>
</protein>
<dbReference type="AlphaFoldDB" id="A0A1W9KZM4"/>
<evidence type="ECO:0000313" key="4">
    <source>
        <dbReference type="EMBL" id="OQW90179.1"/>
    </source>
</evidence>
<sequence>MSISVAQSRQQLSALIAAAQQHPQVISKRNKPVAVLVSADYFERTQSAAVPAPESFFGKLMQLRQTYAPQDDIGLPQNQPRQGDWQRANAFTDPA</sequence>
<gene>
    <name evidence="4" type="ORF">BWK72_02900</name>
</gene>
<proteinExistence type="inferred from homology"/>
<dbReference type="EMBL" id="MTEI01000001">
    <property type="protein sequence ID" value="OQW90179.1"/>
    <property type="molecule type" value="Genomic_DNA"/>
</dbReference>
<evidence type="ECO:0000256" key="2">
    <source>
        <dbReference type="RuleBase" id="RU362080"/>
    </source>
</evidence>
<reference evidence="4 5" key="1">
    <citation type="submission" date="2017-01" db="EMBL/GenBank/DDBJ databases">
        <title>Novel large sulfur bacteria in the metagenomes of groundwater-fed chemosynthetic microbial mats in the Lake Huron basin.</title>
        <authorList>
            <person name="Sharrar A.M."/>
            <person name="Flood B.E."/>
            <person name="Bailey J.V."/>
            <person name="Jones D.S."/>
            <person name="Biddanda B."/>
            <person name="Ruberg S.A."/>
            <person name="Marcus D.N."/>
            <person name="Dick G.J."/>
        </authorList>
    </citation>
    <scope>NUCLEOTIDE SEQUENCE [LARGE SCALE GENOMIC DNA]</scope>
    <source>
        <strain evidence="4">A7</strain>
    </source>
</reference>
<evidence type="ECO:0000256" key="3">
    <source>
        <dbReference type="SAM" id="MobiDB-lite"/>
    </source>
</evidence>
<dbReference type="Pfam" id="PF02604">
    <property type="entry name" value="PhdYeFM_antitox"/>
    <property type="match status" value="1"/>
</dbReference>
<dbReference type="InterPro" id="IPR036165">
    <property type="entry name" value="YefM-like_sf"/>
</dbReference>
<dbReference type="NCBIfam" id="TIGR01552">
    <property type="entry name" value="phd_fam"/>
    <property type="match status" value="1"/>
</dbReference>
<dbReference type="InterPro" id="IPR006442">
    <property type="entry name" value="Antitoxin_Phd/YefM"/>
</dbReference>
<comment type="caution">
    <text evidence="4">The sequence shown here is derived from an EMBL/GenBank/DDBJ whole genome shotgun (WGS) entry which is preliminary data.</text>
</comment>
<dbReference type="Gene3D" id="3.40.1620.10">
    <property type="entry name" value="YefM-like domain"/>
    <property type="match status" value="1"/>
</dbReference>
<comment type="similarity">
    <text evidence="1 2">Belongs to the phD/YefM antitoxin family.</text>
</comment>
<dbReference type="Proteomes" id="UP000192505">
    <property type="component" value="Unassembled WGS sequence"/>
</dbReference>
<dbReference type="SUPFAM" id="SSF143120">
    <property type="entry name" value="YefM-like"/>
    <property type="match status" value="1"/>
</dbReference>
<evidence type="ECO:0000313" key="5">
    <source>
        <dbReference type="Proteomes" id="UP000192505"/>
    </source>
</evidence>
<comment type="function">
    <text evidence="2">Antitoxin component of a type II toxin-antitoxin (TA) system.</text>
</comment>
<evidence type="ECO:0000256" key="1">
    <source>
        <dbReference type="ARBA" id="ARBA00009981"/>
    </source>
</evidence>